<dbReference type="Pfam" id="PF00155">
    <property type="entry name" value="Aminotran_1_2"/>
    <property type="match status" value="1"/>
</dbReference>
<dbReference type="PANTHER" id="PTHR46577">
    <property type="entry name" value="HTH-TYPE TRANSCRIPTIONAL REGULATORY PROTEIN GABR"/>
    <property type="match status" value="1"/>
</dbReference>
<comment type="caution">
    <text evidence="8">The sequence shown here is derived from an EMBL/GenBank/DDBJ whole genome shotgun (WGS) entry which is preliminary data.</text>
</comment>
<dbReference type="RefSeq" id="WP_242607815.1">
    <property type="nucleotide sequence ID" value="NZ_SGWX01000001.1"/>
</dbReference>
<evidence type="ECO:0000259" key="7">
    <source>
        <dbReference type="PROSITE" id="PS50949"/>
    </source>
</evidence>
<evidence type="ECO:0000256" key="1">
    <source>
        <dbReference type="ARBA" id="ARBA00005384"/>
    </source>
</evidence>
<dbReference type="CDD" id="cd07377">
    <property type="entry name" value="WHTH_GntR"/>
    <property type="match status" value="1"/>
</dbReference>
<evidence type="ECO:0000256" key="6">
    <source>
        <dbReference type="SAM" id="MobiDB-lite"/>
    </source>
</evidence>
<dbReference type="GO" id="GO:0030170">
    <property type="term" value="F:pyridoxal phosphate binding"/>
    <property type="evidence" value="ECO:0007669"/>
    <property type="project" value="InterPro"/>
</dbReference>
<protein>
    <submittedName>
        <fullName evidence="8">GntR family transcriptional regulator</fullName>
    </submittedName>
</protein>
<dbReference type="InterPro" id="IPR015424">
    <property type="entry name" value="PyrdxlP-dep_Trfase"/>
</dbReference>
<evidence type="ECO:0000313" key="8">
    <source>
        <dbReference type="EMBL" id="RZS60480.1"/>
    </source>
</evidence>
<dbReference type="Gene3D" id="3.40.640.10">
    <property type="entry name" value="Type I PLP-dependent aspartate aminotransferase-like (Major domain)"/>
    <property type="match status" value="1"/>
</dbReference>
<keyword evidence="5" id="KW-0804">Transcription</keyword>
<dbReference type="PRINTS" id="PR00035">
    <property type="entry name" value="HTHGNTR"/>
</dbReference>
<dbReference type="PANTHER" id="PTHR46577:SF1">
    <property type="entry name" value="HTH-TYPE TRANSCRIPTIONAL REGULATORY PROTEIN GABR"/>
    <property type="match status" value="1"/>
</dbReference>
<organism evidence="8 9">
    <name type="scientific">Xylanimonas ulmi</name>
    <dbReference type="NCBI Taxonomy" id="228973"/>
    <lineage>
        <taxon>Bacteria</taxon>
        <taxon>Bacillati</taxon>
        <taxon>Actinomycetota</taxon>
        <taxon>Actinomycetes</taxon>
        <taxon>Micrococcales</taxon>
        <taxon>Promicromonosporaceae</taxon>
        <taxon>Xylanimonas</taxon>
    </lineage>
</organism>
<dbReference type="InterPro" id="IPR036388">
    <property type="entry name" value="WH-like_DNA-bd_sf"/>
</dbReference>
<dbReference type="Gene3D" id="1.10.10.10">
    <property type="entry name" value="Winged helix-like DNA-binding domain superfamily/Winged helix DNA-binding domain"/>
    <property type="match status" value="1"/>
</dbReference>
<evidence type="ECO:0000256" key="3">
    <source>
        <dbReference type="ARBA" id="ARBA00023015"/>
    </source>
</evidence>
<evidence type="ECO:0000256" key="2">
    <source>
        <dbReference type="ARBA" id="ARBA00022898"/>
    </source>
</evidence>
<dbReference type="GO" id="GO:0003677">
    <property type="term" value="F:DNA binding"/>
    <property type="evidence" value="ECO:0007669"/>
    <property type="project" value="UniProtKB-KW"/>
</dbReference>
<keyword evidence="9" id="KW-1185">Reference proteome</keyword>
<proteinExistence type="inferred from homology"/>
<accession>A0A4V2EXS2</accession>
<reference evidence="8 9" key="1">
    <citation type="submission" date="2019-02" db="EMBL/GenBank/DDBJ databases">
        <title>Sequencing the genomes of 1000 actinobacteria strains.</title>
        <authorList>
            <person name="Klenk H.-P."/>
        </authorList>
    </citation>
    <scope>NUCLEOTIDE SEQUENCE [LARGE SCALE GENOMIC DNA]</scope>
    <source>
        <strain evidence="8 9">DSM 16932</strain>
    </source>
</reference>
<keyword evidence="2" id="KW-0663">Pyridoxal phosphate</keyword>
<dbReference type="GO" id="GO:0003700">
    <property type="term" value="F:DNA-binding transcription factor activity"/>
    <property type="evidence" value="ECO:0007669"/>
    <property type="project" value="InterPro"/>
</dbReference>
<feature type="region of interest" description="Disordered" evidence="6">
    <location>
        <begin position="91"/>
        <end position="129"/>
    </location>
</feature>
<evidence type="ECO:0000256" key="4">
    <source>
        <dbReference type="ARBA" id="ARBA00023125"/>
    </source>
</evidence>
<dbReference type="AlphaFoldDB" id="A0A4V2EXS2"/>
<keyword evidence="3" id="KW-0805">Transcription regulation</keyword>
<feature type="domain" description="HTH gntR-type" evidence="7">
    <location>
        <begin position="26"/>
        <end position="94"/>
    </location>
</feature>
<dbReference type="EMBL" id="SGWX01000001">
    <property type="protein sequence ID" value="RZS60480.1"/>
    <property type="molecule type" value="Genomic_DNA"/>
</dbReference>
<dbReference type="PROSITE" id="PS50949">
    <property type="entry name" value="HTH_GNTR"/>
    <property type="match status" value="1"/>
</dbReference>
<dbReference type="InterPro" id="IPR004839">
    <property type="entry name" value="Aminotransferase_I/II_large"/>
</dbReference>
<dbReference type="InterPro" id="IPR051446">
    <property type="entry name" value="HTH_trans_reg/aminotransferase"/>
</dbReference>
<evidence type="ECO:0000313" key="9">
    <source>
        <dbReference type="Proteomes" id="UP000293852"/>
    </source>
</evidence>
<sequence length="485" mass="50281">MTPPPAQRDLSPAAAVRLLGAWRAGGPAYAALADALRQSVLAGSLAPHTRLPSEREFAAALGVSRATTTAAYRRLREAGFAVSRTGSGTVAVLPRPATPAASEPGGDAPAPGAETLPDDGVDLSQATPPAPPELHGAFARALEALPAYLGRGGYEPFGVPALRAAIADRYTERGAATSPEQILVTTGAQHAIALLAGSLLRPREAVVVQDPTYVHAIEALRRGGARLVGVPCPADAALDVELFASTLRRSRPRLAYLIPDFHNPTGLTLTAAERQAVRAAAERYGVTVLGDETLSELALDAPDGAPASDADVPPSLAGDGTSPYVVTVGSASKAFWGGLRIGWVRAHPDVVARLARERGSLDIASPLLDQLAVVELLAQRAEVLSGRRASLRAQRDVLVDGLRAALPWDVPRPAGGLSVWPSLRAPLGQAFAAAAAAEGVLVNAGPTFSALASGADRVRLTFTRPTADLERALPRLVRAWERVSG</sequence>
<dbReference type="SUPFAM" id="SSF53383">
    <property type="entry name" value="PLP-dependent transferases"/>
    <property type="match status" value="1"/>
</dbReference>
<dbReference type="Pfam" id="PF00392">
    <property type="entry name" value="GntR"/>
    <property type="match status" value="1"/>
</dbReference>
<comment type="similarity">
    <text evidence="1">In the C-terminal section; belongs to the class-I pyridoxal-phosphate-dependent aminotransferase family.</text>
</comment>
<dbReference type="CDD" id="cd00609">
    <property type="entry name" value="AAT_like"/>
    <property type="match status" value="1"/>
</dbReference>
<gene>
    <name evidence="8" type="ORF">EV386_0738</name>
</gene>
<dbReference type="SUPFAM" id="SSF46785">
    <property type="entry name" value="Winged helix' DNA-binding domain"/>
    <property type="match status" value="1"/>
</dbReference>
<dbReference type="InterPro" id="IPR015421">
    <property type="entry name" value="PyrdxlP-dep_Trfase_major"/>
</dbReference>
<dbReference type="Proteomes" id="UP000293852">
    <property type="component" value="Unassembled WGS sequence"/>
</dbReference>
<evidence type="ECO:0000256" key="5">
    <source>
        <dbReference type="ARBA" id="ARBA00023163"/>
    </source>
</evidence>
<dbReference type="SMART" id="SM00345">
    <property type="entry name" value="HTH_GNTR"/>
    <property type="match status" value="1"/>
</dbReference>
<dbReference type="InterPro" id="IPR036390">
    <property type="entry name" value="WH_DNA-bd_sf"/>
</dbReference>
<dbReference type="InterPro" id="IPR000524">
    <property type="entry name" value="Tscrpt_reg_HTH_GntR"/>
</dbReference>
<keyword evidence="4" id="KW-0238">DNA-binding</keyword>
<name>A0A4V2EXS2_9MICO</name>